<feature type="chain" id="PRO_5002864362" evidence="2">
    <location>
        <begin position="25"/>
        <end position="63"/>
    </location>
</feature>
<sequence>MLTTFAKHSWHSISFTWLVPMGEACLLLPIQPKHKCPRQGSPIHKHRTRTRCPSSSSSLIALD</sequence>
<reference evidence="3" key="2">
    <citation type="submission" date="2012-06" db="EMBL/GenBank/DDBJ databases">
        <authorList>
            <person name="Yu Y."/>
            <person name="Currie J."/>
            <person name="Lomeli R."/>
            <person name="Angelova A."/>
            <person name="Collura K."/>
            <person name="Wissotski M."/>
            <person name="Campos D."/>
            <person name="Kudrna D."/>
            <person name="Golser W."/>
            <person name="Ashely E."/>
            <person name="Descour A."/>
            <person name="Fernandes J."/>
            <person name="Soderlund C."/>
            <person name="Walbot V."/>
        </authorList>
    </citation>
    <scope>NUCLEOTIDE SEQUENCE</scope>
    <source>
        <strain evidence="3">B73</strain>
    </source>
</reference>
<protein>
    <submittedName>
        <fullName evidence="3">Uncharacterized protein</fullName>
    </submittedName>
</protein>
<feature type="compositionally biased region" description="Low complexity" evidence="1">
    <location>
        <begin position="54"/>
        <end position="63"/>
    </location>
</feature>
<proteinExistence type="evidence at transcript level"/>
<feature type="signal peptide" evidence="2">
    <location>
        <begin position="1"/>
        <end position="24"/>
    </location>
</feature>
<evidence type="ECO:0000256" key="1">
    <source>
        <dbReference type="SAM" id="MobiDB-lite"/>
    </source>
</evidence>
<dbReference type="EMBL" id="BT055399">
    <property type="protein sequence ID" value="ACL54006.1"/>
    <property type="molecule type" value="mRNA"/>
</dbReference>
<accession>B8A1F7</accession>
<evidence type="ECO:0000256" key="2">
    <source>
        <dbReference type="SAM" id="SignalP"/>
    </source>
</evidence>
<name>B8A1F7_MAIZE</name>
<dbReference type="AlphaFoldDB" id="B8A1F7"/>
<evidence type="ECO:0000313" key="3">
    <source>
        <dbReference type="EMBL" id="ACL54006.1"/>
    </source>
</evidence>
<feature type="region of interest" description="Disordered" evidence="1">
    <location>
        <begin position="35"/>
        <end position="63"/>
    </location>
</feature>
<feature type="compositionally biased region" description="Basic residues" evidence="1">
    <location>
        <begin position="35"/>
        <end position="50"/>
    </location>
</feature>
<organism evidence="3">
    <name type="scientific">Zea mays</name>
    <name type="common">Maize</name>
    <dbReference type="NCBI Taxonomy" id="4577"/>
    <lineage>
        <taxon>Eukaryota</taxon>
        <taxon>Viridiplantae</taxon>
        <taxon>Streptophyta</taxon>
        <taxon>Embryophyta</taxon>
        <taxon>Tracheophyta</taxon>
        <taxon>Spermatophyta</taxon>
        <taxon>Magnoliopsida</taxon>
        <taxon>Liliopsida</taxon>
        <taxon>Poales</taxon>
        <taxon>Poaceae</taxon>
        <taxon>PACMAD clade</taxon>
        <taxon>Panicoideae</taxon>
        <taxon>Andropogonodae</taxon>
        <taxon>Andropogoneae</taxon>
        <taxon>Tripsacinae</taxon>
        <taxon>Zea</taxon>
    </lineage>
</organism>
<keyword evidence="2" id="KW-0732">Signal</keyword>
<reference evidence="3" key="1">
    <citation type="journal article" date="2009" name="PLoS Genet.">
        <title>Sequencing, mapping, and analysis of 27,455 maize full-length cDNAs.</title>
        <authorList>
            <person name="Soderlund C."/>
            <person name="Descour A."/>
            <person name="Kudrna D."/>
            <person name="Bomhoff M."/>
            <person name="Boyd L."/>
            <person name="Currie J."/>
            <person name="Angelova A."/>
            <person name="Collura K."/>
            <person name="Wissotski M."/>
            <person name="Ashley E."/>
            <person name="Morrow D."/>
            <person name="Fernandes J."/>
            <person name="Walbot V."/>
            <person name="Yu Y."/>
        </authorList>
    </citation>
    <scope>NUCLEOTIDE SEQUENCE</scope>
    <source>
        <strain evidence="3">B73</strain>
    </source>
</reference>